<proteinExistence type="predicted"/>
<dbReference type="PANTHER" id="PTHR41328">
    <property type="entry name" value="TERMINASE SMALL SUBUNIT-RELATED"/>
    <property type="match status" value="1"/>
</dbReference>
<evidence type="ECO:0000313" key="3">
    <source>
        <dbReference type="EMBL" id="GEB35892.1"/>
    </source>
</evidence>
<accession>A0A4Y3PMX1</accession>
<dbReference type="InterPro" id="IPR052404">
    <property type="entry name" value="SPP1-like_terminase"/>
</dbReference>
<dbReference type="Proteomes" id="UP000316882">
    <property type="component" value="Unassembled WGS sequence"/>
</dbReference>
<evidence type="ECO:0000313" key="4">
    <source>
        <dbReference type="Proteomes" id="UP000316882"/>
    </source>
</evidence>
<comment type="caution">
    <text evidence="3">The sequence shown here is derived from an EMBL/GenBank/DDBJ whole genome shotgun (WGS) entry which is preliminary data.</text>
</comment>
<name>A0A4Y3PMX1_BREPA</name>
<evidence type="ECO:0008006" key="5">
    <source>
        <dbReference type="Google" id="ProtNLM"/>
    </source>
</evidence>
<protein>
    <recommendedName>
        <fullName evidence="5">Terminase small subunit</fullName>
    </recommendedName>
</protein>
<dbReference type="AlphaFoldDB" id="A0A4Y3PMX1"/>
<keyword evidence="2" id="KW-0231">Viral genome packaging</keyword>
<dbReference type="InterPro" id="IPR038713">
    <property type="entry name" value="Terminase_Gp1_N_sf"/>
</dbReference>
<organism evidence="3 4">
    <name type="scientific">Brevibacillus parabrevis</name>
    <dbReference type="NCBI Taxonomy" id="54914"/>
    <lineage>
        <taxon>Bacteria</taxon>
        <taxon>Bacillati</taxon>
        <taxon>Bacillota</taxon>
        <taxon>Bacilli</taxon>
        <taxon>Bacillales</taxon>
        <taxon>Paenibacillaceae</taxon>
        <taxon>Brevibacillus</taxon>
    </lineage>
</organism>
<dbReference type="PANTHER" id="PTHR41328:SF3">
    <property type="entry name" value="PBSX PHAGE TERMINASE SMALL SUBUNIT"/>
    <property type="match status" value="1"/>
</dbReference>
<dbReference type="Pfam" id="PF03592">
    <property type="entry name" value="Terminase_2"/>
    <property type="match status" value="1"/>
</dbReference>
<evidence type="ECO:0000256" key="2">
    <source>
        <dbReference type="ARBA" id="ARBA00023219"/>
    </source>
</evidence>
<dbReference type="GO" id="GO:0051276">
    <property type="term" value="P:chromosome organization"/>
    <property type="evidence" value="ECO:0007669"/>
    <property type="project" value="InterPro"/>
</dbReference>
<reference evidence="3 4" key="1">
    <citation type="submission" date="2019-06" db="EMBL/GenBank/DDBJ databases">
        <title>Whole genome shotgun sequence of Brevibacillus parabrevis NBRC 12334.</title>
        <authorList>
            <person name="Hosoyama A."/>
            <person name="Uohara A."/>
            <person name="Ohji S."/>
            <person name="Ichikawa N."/>
        </authorList>
    </citation>
    <scope>NUCLEOTIDE SEQUENCE [LARGE SCALE GENOMIC DNA]</scope>
    <source>
        <strain evidence="3 4">NBRC 12334</strain>
    </source>
</reference>
<keyword evidence="1" id="KW-1188">Viral release from host cell</keyword>
<evidence type="ECO:0000256" key="1">
    <source>
        <dbReference type="ARBA" id="ARBA00022612"/>
    </source>
</evidence>
<keyword evidence="4" id="KW-1185">Reference proteome</keyword>
<dbReference type="InterPro" id="IPR005335">
    <property type="entry name" value="Terminase_ssu"/>
</dbReference>
<sequence>MVGPYEGSAPRKVFLKQALIFRRKFPILPPTERCEPPLEIDDEDVALTEKQRLFLEYLRDFNATRDAIAVGYRKKTGWENLRKPQIQAEIKRQKEAMADDLGLDVQRIIAEYMKIAFADITDLLEIGQKEVPVMTMFGPMTKVEGNPVTKIVN</sequence>
<dbReference type="EMBL" id="BJMH01000066">
    <property type="protein sequence ID" value="GEB35892.1"/>
    <property type="molecule type" value="Genomic_DNA"/>
</dbReference>
<gene>
    <name evidence="3" type="ORF">BPA01_54720</name>
</gene>
<dbReference type="Gene3D" id="1.10.10.1400">
    <property type="entry name" value="Terminase, small subunit, N-terminal DNA-binding domain, HTH motif"/>
    <property type="match status" value="1"/>
</dbReference>